<feature type="transmembrane region" description="Helical" evidence="1">
    <location>
        <begin position="220"/>
        <end position="239"/>
    </location>
</feature>
<feature type="transmembrane region" description="Helical" evidence="1">
    <location>
        <begin position="69"/>
        <end position="88"/>
    </location>
</feature>
<dbReference type="Pfam" id="PF01578">
    <property type="entry name" value="Cytochrom_C_asm"/>
    <property type="match status" value="1"/>
</dbReference>
<dbReference type="PANTHER" id="PTHR38034">
    <property type="entry name" value="INNER MEMBRANE PROTEIN YPJD"/>
    <property type="match status" value="1"/>
</dbReference>
<proteinExistence type="predicted"/>
<keyword evidence="1" id="KW-0472">Membrane</keyword>
<evidence type="ECO:0000313" key="3">
    <source>
        <dbReference type="EMBL" id="APR03891.1"/>
    </source>
</evidence>
<reference evidence="3 4" key="1">
    <citation type="submission" date="2016-12" db="EMBL/GenBank/DDBJ databases">
        <title>Complete genome sequence of Thauera chlorobenzoica, a Betaproteobacterium degrading haloaromatics anaerobically to CO2 and halides.</title>
        <authorList>
            <person name="Goris T."/>
            <person name="Mergelsberg M."/>
            <person name="Boll M."/>
        </authorList>
    </citation>
    <scope>NUCLEOTIDE SEQUENCE [LARGE SCALE GENOMIC DNA]</scope>
    <source>
        <strain evidence="3 4">3CB1</strain>
    </source>
</reference>
<dbReference type="InterPro" id="IPR052372">
    <property type="entry name" value="YpjD/HemX"/>
</dbReference>
<evidence type="ECO:0000256" key="1">
    <source>
        <dbReference type="SAM" id="Phobius"/>
    </source>
</evidence>
<feature type="domain" description="Cytochrome c assembly protein" evidence="2">
    <location>
        <begin position="47"/>
        <end position="270"/>
    </location>
</feature>
<feature type="transmembrane region" description="Helical" evidence="1">
    <location>
        <begin position="182"/>
        <end position="208"/>
    </location>
</feature>
<dbReference type="PANTHER" id="PTHR38034:SF1">
    <property type="entry name" value="INNER MEMBRANE PROTEIN YPJD"/>
    <property type="match status" value="1"/>
</dbReference>
<name>A0A1L6FAH9_9RHOO</name>
<protein>
    <submittedName>
        <fullName evidence="3">CcsA-like protein</fullName>
    </submittedName>
</protein>
<dbReference type="AlphaFoldDB" id="A0A1L6FAH9"/>
<sequence length="276" mass="30512">MRTILLHLVPASLYAGLGVLFWRRCLLGAPPAAAQECMSGRERLVLLVALLAHGYVLREAIFPGSEMRFGFGVAVSLMVWLAICFYWVETLYTRLDGLHAAAMPAGALASLVPLIFPGEHVLINAASPAFRAHFVVAMLAYSLFTLAALHAMLMSIAGRQLHNARFSRLLAGLPPLLTMEALLFRLIGIAFVLLTLTLASGVLFSETLFGQPFRVDHKTVFAFVSWLLFGVLLLGRWRWGWRGRVALRWTLAGFIALVLAYLGSRFVIEVVLERAY</sequence>
<feature type="transmembrane region" description="Helical" evidence="1">
    <location>
        <begin position="134"/>
        <end position="157"/>
    </location>
</feature>
<feature type="transmembrane region" description="Helical" evidence="1">
    <location>
        <begin position="251"/>
        <end position="272"/>
    </location>
</feature>
<dbReference type="EMBL" id="CP018839">
    <property type="protein sequence ID" value="APR03891.1"/>
    <property type="molecule type" value="Genomic_DNA"/>
</dbReference>
<accession>A0A1L6FAH9</accession>
<dbReference type="KEGG" id="tcl:Tchl_1031"/>
<dbReference type="GO" id="GO:0017004">
    <property type="term" value="P:cytochrome complex assembly"/>
    <property type="evidence" value="ECO:0007669"/>
    <property type="project" value="InterPro"/>
</dbReference>
<dbReference type="Proteomes" id="UP000185739">
    <property type="component" value="Chromosome"/>
</dbReference>
<keyword evidence="1" id="KW-1133">Transmembrane helix</keyword>
<feature type="transmembrane region" description="Helical" evidence="1">
    <location>
        <begin position="44"/>
        <end position="62"/>
    </location>
</feature>
<evidence type="ECO:0000259" key="2">
    <source>
        <dbReference type="Pfam" id="PF01578"/>
    </source>
</evidence>
<organism evidence="3 4">
    <name type="scientific">Thauera chlorobenzoica</name>
    <dbReference type="NCBI Taxonomy" id="96773"/>
    <lineage>
        <taxon>Bacteria</taxon>
        <taxon>Pseudomonadati</taxon>
        <taxon>Pseudomonadota</taxon>
        <taxon>Betaproteobacteria</taxon>
        <taxon>Rhodocyclales</taxon>
        <taxon>Zoogloeaceae</taxon>
        <taxon>Thauera</taxon>
    </lineage>
</organism>
<dbReference type="InterPro" id="IPR002541">
    <property type="entry name" value="Cyt_c_assembly"/>
</dbReference>
<gene>
    <name evidence="3" type="ORF">Tchl_1031</name>
</gene>
<evidence type="ECO:0000313" key="4">
    <source>
        <dbReference type="Proteomes" id="UP000185739"/>
    </source>
</evidence>
<feature type="transmembrane region" description="Helical" evidence="1">
    <location>
        <begin position="100"/>
        <end position="122"/>
    </location>
</feature>
<dbReference type="RefSeq" id="WP_075147456.1">
    <property type="nucleotide sequence ID" value="NZ_CP018839.1"/>
</dbReference>
<dbReference type="OrthoDB" id="9780793at2"/>
<keyword evidence="4" id="KW-1185">Reference proteome</keyword>
<keyword evidence="1" id="KW-0812">Transmembrane</keyword>
<dbReference type="STRING" id="96773.Tchl_1031"/>
<dbReference type="GO" id="GO:0020037">
    <property type="term" value="F:heme binding"/>
    <property type="evidence" value="ECO:0007669"/>
    <property type="project" value="InterPro"/>
</dbReference>